<dbReference type="InterPro" id="IPR045107">
    <property type="entry name" value="SAC3/GANP/THP3"/>
</dbReference>
<dbReference type="PANTHER" id="PTHR12436:SF3">
    <property type="entry name" value="GERMINAL-CENTER ASSOCIATED NUCLEAR PROTEIN"/>
    <property type="match status" value="1"/>
</dbReference>
<evidence type="ECO:0000256" key="2">
    <source>
        <dbReference type="SAM" id="Coils"/>
    </source>
</evidence>
<comment type="caution">
    <text evidence="5">The sequence shown here is derived from an EMBL/GenBank/DDBJ whole genome shotgun (WGS) entry which is preliminary data.</text>
</comment>
<protein>
    <recommendedName>
        <fullName evidence="4">PCI domain-containing protein</fullName>
    </recommendedName>
</protein>
<keyword evidence="2" id="KW-0175">Coiled coil</keyword>
<reference evidence="5 6" key="1">
    <citation type="journal article" date="2017" name="Gigascience">
        <title>Draft genome of the honey bee ectoparasitic mite, Tropilaelaps mercedesae, is shaped by the parasitic life history.</title>
        <authorList>
            <person name="Dong X."/>
            <person name="Armstrong S.D."/>
            <person name="Xia D."/>
            <person name="Makepeace B.L."/>
            <person name="Darby A.C."/>
            <person name="Kadowaki T."/>
        </authorList>
    </citation>
    <scope>NUCLEOTIDE SEQUENCE [LARGE SCALE GENOMIC DNA]</scope>
    <source>
        <strain evidence="5">Wuxi-XJTLU</strain>
    </source>
</reference>
<dbReference type="GO" id="GO:0070390">
    <property type="term" value="C:transcription export complex 2"/>
    <property type="evidence" value="ECO:0007669"/>
    <property type="project" value="TreeGrafter"/>
</dbReference>
<name>A0A1V9XH70_9ACAR</name>
<sequence length="1412" mass="159260">MRNAVMAADTSTITTLLLEDLPAELNKRETLLEHFSQFGEVTRVQCRNDRTAIVHFKCHGDAVAAKNKGKKVSQLFPPVSIQWCKMKRQTSSEGSATSKLPKLTTSQKNPFQLTGMTFPHTSTSTVSHPSGILFGKPVSTTSVAPPTSSSAPITFFGKSSSFVTTSTVEPAAKMGPVSKPCMLFGKPIISDVAKKPNSTQEHKGTVSDKLSVESTSLSPAFKPKTGQFPLNSHPFSPMRWSADLASKDPTPRTVSAQKQDALRQRGNLVWTKEKAAIAPSRAPSDGSKKGPDLAAFAVEPREVTAALGTSRQLNVVTRSHTQTSSLSKFAELFAHAAHSVNDRYKVLDAKDKIIREQISSEQQEGPIKGTCTDMCPEKERYHRSLRNLVEKFEMLPGAEGVMDHTRMVKEYQRSSADQEFPLPHELRPPPVLKMTMNYLIREIIANQPSKAVGDWFTFVWNRTRAIRKDITQQEIEADPISALILERCARFHIHCAHSLCEEDHHDFDLKLNNENLTKCLKSLKYSYDDLRVQKIRCPNEAEFVAYDILLNLKEGNIAKMITDLEPELRRDPLVKLAISAMNAIGGGNYRRFFKIVRQAPYLVACILHRYFIEVRRHAFRVLAKSLSSKGGDMTLASLATDLFFNSEDDCARFLTVLNIQADEHGFVNFKTINDYDDARFDMCKSQDIVQKMGTSLAQVVHGPGNIPIDIYQPQDSFTADGMLKKSIAGLPETFKIREPPSTVFTPPPELPKPRELRDEDLQAALTFIVEYVLHEQVNAICHGAIEEHCACLANLERVIKEVINEEVSDVANEINEQEVKADQLRKRALLSKIAHDESNELMLKYSSRFLRELCEEALAEVSLEAVAELAQESQTSILNRALVEMVSDIVSSEYESVLDEHHKSLANDFRTMALCKKVIRQWKKWVLLQKDIRNFPAAPNLGPQKRYPNAGKSSGTRLRIEQARLTELRLLAGITSIVDTLPLNIPQIFRKRVRILVVGDASKPIMNKLKKLLSYDSTVTYRVDPPESVQGFNVVVVLPNDSPIIASSIAALGQHVTPRPAIGILWCGHPMLLAPDVEEELLQKDYEPICIPLCNLLKKLSRRLPEDIKLERATLPDFVNRGIESCLDKVSAPCNYLPVAVRLYNEIIIHLAAVATSSTLLQVNSLDDEMTWNSKDHFNNLYRQIMHLELPVPQSSDRIAFVESVQQVKNISLLTTAVNMADFKDDLVLLRDIHAQLNYILNPNFKVRYLLDDLQKFEVPNFWYKRPMVLPLKSVTPVELVGSTGFGRDQNDGEAKNHQERLEITIRSAREVLRRSELSYRRKVLEFHDMQKLKKPLGNPEVFPEVPRKRHRNDNTKEPSTKTFSTVSDTLKRLSPGRLSRQTQMELDIFELRRTIETYKNKIRVNKLLKDA</sequence>
<dbReference type="Pfam" id="PF03399">
    <property type="entry name" value="SAC3_GANP"/>
    <property type="match status" value="1"/>
</dbReference>
<accession>A0A1V9XH70</accession>
<keyword evidence="6" id="KW-1185">Reference proteome</keyword>
<feature type="coiled-coil region" evidence="2">
    <location>
        <begin position="800"/>
        <end position="827"/>
    </location>
</feature>
<evidence type="ECO:0000313" key="5">
    <source>
        <dbReference type="EMBL" id="OQR72885.1"/>
    </source>
</evidence>
<dbReference type="PANTHER" id="PTHR12436">
    <property type="entry name" value="80 KDA MCM3-ASSOCIATED PROTEIN"/>
    <property type="match status" value="1"/>
</dbReference>
<dbReference type="STRING" id="418985.A0A1V9XH70"/>
<dbReference type="InterPro" id="IPR000717">
    <property type="entry name" value="PCI_dom"/>
</dbReference>
<dbReference type="InterPro" id="IPR035979">
    <property type="entry name" value="RBD_domain_sf"/>
</dbReference>
<evidence type="ECO:0000313" key="6">
    <source>
        <dbReference type="Proteomes" id="UP000192247"/>
    </source>
</evidence>
<dbReference type="PROSITE" id="PS50250">
    <property type="entry name" value="PCI"/>
    <property type="match status" value="1"/>
</dbReference>
<gene>
    <name evidence="5" type="ORF">BIW11_01223</name>
</gene>
<feature type="domain" description="PCI" evidence="4">
    <location>
        <begin position="512"/>
        <end position="685"/>
    </location>
</feature>
<dbReference type="Proteomes" id="UP000192247">
    <property type="component" value="Unassembled WGS sequence"/>
</dbReference>
<dbReference type="GO" id="GO:0005737">
    <property type="term" value="C:cytoplasm"/>
    <property type="evidence" value="ECO:0007669"/>
    <property type="project" value="TreeGrafter"/>
</dbReference>
<dbReference type="GO" id="GO:0003676">
    <property type="term" value="F:nucleic acid binding"/>
    <property type="evidence" value="ECO:0007669"/>
    <property type="project" value="InterPro"/>
</dbReference>
<dbReference type="InterPro" id="IPR012677">
    <property type="entry name" value="Nucleotide-bd_a/b_plait_sf"/>
</dbReference>
<dbReference type="GO" id="GO:0006406">
    <property type="term" value="P:mRNA export from nucleus"/>
    <property type="evidence" value="ECO:0007669"/>
    <property type="project" value="TreeGrafter"/>
</dbReference>
<evidence type="ECO:0000259" key="4">
    <source>
        <dbReference type="PROSITE" id="PS50250"/>
    </source>
</evidence>
<feature type="region of interest" description="Disordered" evidence="3">
    <location>
        <begin position="1338"/>
        <end position="1364"/>
    </location>
</feature>
<dbReference type="Gene3D" id="3.30.70.330">
    <property type="match status" value="1"/>
</dbReference>
<evidence type="ECO:0000256" key="3">
    <source>
        <dbReference type="SAM" id="MobiDB-lite"/>
    </source>
</evidence>
<evidence type="ECO:0000256" key="1">
    <source>
        <dbReference type="ARBA" id="ARBA00038443"/>
    </source>
</evidence>
<dbReference type="SUPFAM" id="SSF54928">
    <property type="entry name" value="RNA-binding domain, RBD"/>
    <property type="match status" value="1"/>
</dbReference>
<dbReference type="InParanoid" id="A0A1V9XH70"/>
<comment type="similarity">
    <text evidence="1">Belongs to the SAC3 family.</text>
</comment>
<dbReference type="EMBL" id="MNPL01010870">
    <property type="protein sequence ID" value="OQR72885.1"/>
    <property type="molecule type" value="Genomic_DNA"/>
</dbReference>
<dbReference type="OrthoDB" id="21502at2759"/>
<dbReference type="Gene3D" id="1.25.40.990">
    <property type="match status" value="1"/>
</dbReference>
<organism evidence="5 6">
    <name type="scientific">Tropilaelaps mercedesae</name>
    <dbReference type="NCBI Taxonomy" id="418985"/>
    <lineage>
        <taxon>Eukaryota</taxon>
        <taxon>Metazoa</taxon>
        <taxon>Ecdysozoa</taxon>
        <taxon>Arthropoda</taxon>
        <taxon>Chelicerata</taxon>
        <taxon>Arachnida</taxon>
        <taxon>Acari</taxon>
        <taxon>Parasitiformes</taxon>
        <taxon>Mesostigmata</taxon>
        <taxon>Gamasina</taxon>
        <taxon>Dermanyssoidea</taxon>
        <taxon>Laelapidae</taxon>
        <taxon>Tropilaelaps</taxon>
    </lineage>
</organism>
<proteinExistence type="inferred from homology"/>
<dbReference type="InterPro" id="IPR005062">
    <property type="entry name" value="SAC3/GANP/THP3_conserved"/>
</dbReference>